<protein>
    <submittedName>
        <fullName evidence="2">Uncharacterized protein</fullName>
    </submittedName>
</protein>
<evidence type="ECO:0000313" key="3">
    <source>
        <dbReference type="Proteomes" id="UP001060123"/>
    </source>
</evidence>
<accession>A0ABY5XG29</accession>
<gene>
    <name evidence="2" type="ORF">N2599_14170</name>
</gene>
<evidence type="ECO:0000313" key="2">
    <source>
        <dbReference type="EMBL" id="UWU13291.1"/>
    </source>
</evidence>
<dbReference type="EMBL" id="CP104143">
    <property type="protein sequence ID" value="UWU13291.1"/>
    <property type="molecule type" value="Genomic_DNA"/>
</dbReference>
<keyword evidence="1" id="KW-1133">Transmembrane helix</keyword>
<sequence length="283" mass="31203">MSKHMPLLIAVGITAIVLAAWFRFADGLLQEVWSCHTGIGPERPVWYGRLKCMSASELGDVLAGFFAPAAFLVLVVTVLLQGLELKAQRQELSETRDVFIAQNALITAQTDAAVKSANLMERQNQILLAQEEARLAELAKRRFESTMRRLETLIRTRICEQHLFVDPSNDETHQLIGLMPSALPADTFAAIGAAIQRALAVHTVRATTNTPGLPSRLILLDRYGARSALLHALNLTVQAMEDAQQLGESEKGVVKEMSLAGFAWLLRFYTTDPAERPDEVMIA</sequence>
<keyword evidence="3" id="KW-1185">Reference proteome</keyword>
<keyword evidence="1" id="KW-0472">Membrane</keyword>
<feature type="transmembrane region" description="Helical" evidence="1">
    <location>
        <begin position="61"/>
        <end position="80"/>
    </location>
</feature>
<evidence type="ECO:0000256" key="1">
    <source>
        <dbReference type="SAM" id="Phobius"/>
    </source>
</evidence>
<name>A0ABY5XG29_RHISU</name>
<dbReference type="Proteomes" id="UP001060123">
    <property type="component" value="Chromosome"/>
</dbReference>
<reference evidence="2" key="1">
    <citation type="submission" date="2022-09" db="EMBL/GenBank/DDBJ databases">
        <title>Australian commercial rhizobial inoculants.</title>
        <authorList>
            <person name="Kohlmeier M.G."/>
            <person name="O'Hara G.W."/>
            <person name="Colombi E."/>
            <person name="Ramsay J.P."/>
            <person name="Terpolilli J."/>
        </authorList>
    </citation>
    <scope>NUCLEOTIDE SEQUENCE</scope>
    <source>
        <strain evidence="2">WSM1592</strain>
    </source>
</reference>
<dbReference type="RefSeq" id="WP_156915195.1">
    <property type="nucleotide sequence ID" value="NZ_CP104143.1"/>
</dbReference>
<keyword evidence="1" id="KW-0812">Transmembrane</keyword>
<organism evidence="2 3">
    <name type="scientific">Rhizobium sullae</name>
    <name type="common">Rhizobium hedysari</name>
    <dbReference type="NCBI Taxonomy" id="50338"/>
    <lineage>
        <taxon>Bacteria</taxon>
        <taxon>Pseudomonadati</taxon>
        <taxon>Pseudomonadota</taxon>
        <taxon>Alphaproteobacteria</taxon>
        <taxon>Hyphomicrobiales</taxon>
        <taxon>Rhizobiaceae</taxon>
        <taxon>Rhizobium/Agrobacterium group</taxon>
        <taxon>Rhizobium</taxon>
    </lineage>
</organism>
<proteinExistence type="predicted"/>